<proteinExistence type="predicted"/>
<dbReference type="EMBL" id="QRZM01000006">
    <property type="protein sequence ID" value="RGV74871.1"/>
    <property type="molecule type" value="Genomic_DNA"/>
</dbReference>
<evidence type="ECO:0000313" key="2">
    <source>
        <dbReference type="EMBL" id="RGV74871.1"/>
    </source>
</evidence>
<dbReference type="RefSeq" id="WP_118018946.1">
    <property type="nucleotide sequence ID" value="NZ_CAUHGS010000014.1"/>
</dbReference>
<dbReference type="Proteomes" id="UP000284543">
    <property type="component" value="Unassembled WGS sequence"/>
</dbReference>
<evidence type="ECO:0000313" key="3">
    <source>
        <dbReference type="Proteomes" id="UP000284543"/>
    </source>
</evidence>
<protein>
    <submittedName>
        <fullName evidence="2">DUF4240 domain-containing protein</fullName>
    </submittedName>
</protein>
<evidence type="ECO:0000259" key="1">
    <source>
        <dbReference type="Pfam" id="PF14024"/>
    </source>
</evidence>
<name>A0A412Z4L9_9FIRM</name>
<reference evidence="2 3" key="1">
    <citation type="submission" date="2018-08" db="EMBL/GenBank/DDBJ databases">
        <title>A genome reference for cultivated species of the human gut microbiota.</title>
        <authorList>
            <person name="Zou Y."/>
            <person name="Xue W."/>
            <person name="Luo G."/>
        </authorList>
    </citation>
    <scope>NUCLEOTIDE SEQUENCE [LARGE SCALE GENOMIC DNA]</scope>
    <source>
        <strain evidence="2 3">AF14-18</strain>
    </source>
</reference>
<sequence>MDKDNEVKKERKYYTSGPGKPPIFIQAILYEKKMSAIDFFHLTDACLDWEKQGDDIAVIEPLVTLLAAWGDDLIFAFHDTMAELLYSLDTQKIAGDIYKDRSFSADEFLYIRCAALINSKRYYNDIVSGRRKLKGSLSFESILSVPAFAWARVHGKPENEYPHTTNYCYETMSNIEGWKGKTERED</sequence>
<feature type="domain" description="DUF4240" evidence="1">
    <location>
        <begin position="37"/>
        <end position="145"/>
    </location>
</feature>
<dbReference type="AlphaFoldDB" id="A0A412Z4L9"/>
<organism evidence="2 3">
    <name type="scientific">Enterocloster bolteae</name>
    <dbReference type="NCBI Taxonomy" id="208479"/>
    <lineage>
        <taxon>Bacteria</taxon>
        <taxon>Bacillati</taxon>
        <taxon>Bacillota</taxon>
        <taxon>Clostridia</taxon>
        <taxon>Lachnospirales</taxon>
        <taxon>Lachnospiraceae</taxon>
        <taxon>Enterocloster</taxon>
    </lineage>
</organism>
<comment type="caution">
    <text evidence="2">The sequence shown here is derived from an EMBL/GenBank/DDBJ whole genome shotgun (WGS) entry which is preliminary data.</text>
</comment>
<dbReference type="Pfam" id="PF14024">
    <property type="entry name" value="DUF4240"/>
    <property type="match status" value="1"/>
</dbReference>
<gene>
    <name evidence="2" type="ORF">DWW02_16190</name>
</gene>
<dbReference type="InterPro" id="IPR025334">
    <property type="entry name" value="DUF4240"/>
</dbReference>
<accession>A0A412Z4L9</accession>